<gene>
    <name evidence="2" type="ORF">VTL71DRAFT_2549</name>
</gene>
<dbReference type="Proteomes" id="UP001595075">
    <property type="component" value="Unassembled WGS sequence"/>
</dbReference>
<sequence length="163" mass="17880">MINAIPTIAVKFLAEVLSGDKSTRVLALVSGSNSPMFYVPSLYDRLSVSALKCYFGSLKPLGTTGTEQDPQNEYSHPRPIPSHPLHPPTSPSKGVPTTNSCCPFYLQILCRNVGLCQLVLHTSFNNFLDPLLRSFEASSSLEFTIDYTPRTSVSSIQTHNRSC</sequence>
<keyword evidence="3" id="KW-1185">Reference proteome</keyword>
<evidence type="ECO:0000313" key="3">
    <source>
        <dbReference type="Proteomes" id="UP001595075"/>
    </source>
</evidence>
<protein>
    <submittedName>
        <fullName evidence="2">Uncharacterized protein</fullName>
    </submittedName>
</protein>
<proteinExistence type="predicted"/>
<feature type="compositionally biased region" description="Pro residues" evidence="1">
    <location>
        <begin position="78"/>
        <end position="90"/>
    </location>
</feature>
<organism evidence="2 3">
    <name type="scientific">Oculimacula yallundae</name>
    <dbReference type="NCBI Taxonomy" id="86028"/>
    <lineage>
        <taxon>Eukaryota</taxon>
        <taxon>Fungi</taxon>
        <taxon>Dikarya</taxon>
        <taxon>Ascomycota</taxon>
        <taxon>Pezizomycotina</taxon>
        <taxon>Leotiomycetes</taxon>
        <taxon>Helotiales</taxon>
        <taxon>Ploettnerulaceae</taxon>
        <taxon>Oculimacula</taxon>
    </lineage>
</organism>
<feature type="region of interest" description="Disordered" evidence="1">
    <location>
        <begin position="64"/>
        <end position="92"/>
    </location>
</feature>
<reference evidence="2 3" key="1">
    <citation type="journal article" date="2024" name="Commun. Biol.">
        <title>Comparative genomic analysis of thermophilic fungi reveals convergent evolutionary adaptations and gene losses.</title>
        <authorList>
            <person name="Steindorff A.S."/>
            <person name="Aguilar-Pontes M.V."/>
            <person name="Robinson A.J."/>
            <person name="Andreopoulos B."/>
            <person name="LaButti K."/>
            <person name="Kuo A."/>
            <person name="Mondo S."/>
            <person name="Riley R."/>
            <person name="Otillar R."/>
            <person name="Haridas S."/>
            <person name="Lipzen A."/>
            <person name="Grimwood J."/>
            <person name="Schmutz J."/>
            <person name="Clum A."/>
            <person name="Reid I.D."/>
            <person name="Moisan M.C."/>
            <person name="Butler G."/>
            <person name="Nguyen T.T.M."/>
            <person name="Dewar K."/>
            <person name="Conant G."/>
            <person name="Drula E."/>
            <person name="Henrissat B."/>
            <person name="Hansel C."/>
            <person name="Singer S."/>
            <person name="Hutchinson M.I."/>
            <person name="de Vries R.P."/>
            <person name="Natvig D.O."/>
            <person name="Powell A.J."/>
            <person name="Tsang A."/>
            <person name="Grigoriev I.V."/>
        </authorList>
    </citation>
    <scope>NUCLEOTIDE SEQUENCE [LARGE SCALE GENOMIC DNA]</scope>
    <source>
        <strain evidence="2 3">CBS 494.80</strain>
    </source>
</reference>
<accession>A0ABR4C977</accession>
<comment type="caution">
    <text evidence="2">The sequence shown here is derived from an EMBL/GenBank/DDBJ whole genome shotgun (WGS) entry which is preliminary data.</text>
</comment>
<feature type="compositionally biased region" description="Polar residues" evidence="1">
    <location>
        <begin position="64"/>
        <end position="74"/>
    </location>
</feature>
<evidence type="ECO:0000313" key="2">
    <source>
        <dbReference type="EMBL" id="KAL2066478.1"/>
    </source>
</evidence>
<evidence type="ECO:0000256" key="1">
    <source>
        <dbReference type="SAM" id="MobiDB-lite"/>
    </source>
</evidence>
<name>A0ABR4C977_9HELO</name>
<dbReference type="EMBL" id="JAZHXI010000011">
    <property type="protein sequence ID" value="KAL2066478.1"/>
    <property type="molecule type" value="Genomic_DNA"/>
</dbReference>